<organism evidence="1">
    <name type="scientific">Ixodes ricinus</name>
    <name type="common">Common tick</name>
    <name type="synonym">Acarus ricinus</name>
    <dbReference type="NCBI Taxonomy" id="34613"/>
    <lineage>
        <taxon>Eukaryota</taxon>
        <taxon>Metazoa</taxon>
        <taxon>Ecdysozoa</taxon>
        <taxon>Arthropoda</taxon>
        <taxon>Chelicerata</taxon>
        <taxon>Arachnida</taxon>
        <taxon>Acari</taxon>
        <taxon>Parasitiformes</taxon>
        <taxon>Ixodida</taxon>
        <taxon>Ixodoidea</taxon>
        <taxon>Ixodidae</taxon>
        <taxon>Ixodinae</taxon>
        <taxon>Ixodes</taxon>
    </lineage>
</organism>
<sequence>MVIHRQLFPHRCRWQSCRFLGVFSFSLVLPCSSEMCLRVLKRNRTPAARAALRPSPCPNHCPHRVLRSRWTLSSGVCSHLSLRAAASFPRQSAAWLRYLDRGDRTLPLRRHC</sequence>
<protein>
    <submittedName>
        <fullName evidence="1">Putative secreted protein</fullName>
    </submittedName>
</protein>
<reference evidence="1" key="1">
    <citation type="submission" date="2019-12" db="EMBL/GenBank/DDBJ databases">
        <title>An insight into the sialome of adult female Ixodes ricinus ticks feeding for 6 days.</title>
        <authorList>
            <person name="Perner J."/>
            <person name="Ribeiro J.M.C."/>
        </authorList>
    </citation>
    <scope>NUCLEOTIDE SEQUENCE</scope>
    <source>
        <strain evidence="1">Semi-engorged</strain>
        <tissue evidence="1">Salivary glands</tissue>
    </source>
</reference>
<proteinExistence type="predicted"/>
<name>A0A6B0UK56_IXORI</name>
<dbReference type="AlphaFoldDB" id="A0A6B0UK56"/>
<evidence type="ECO:0000313" key="1">
    <source>
        <dbReference type="EMBL" id="MXU90053.1"/>
    </source>
</evidence>
<accession>A0A6B0UK56</accession>
<dbReference type="EMBL" id="GIFC01007970">
    <property type="protein sequence ID" value="MXU90053.1"/>
    <property type="molecule type" value="Transcribed_RNA"/>
</dbReference>